<feature type="non-terminal residue" evidence="10">
    <location>
        <position position="158"/>
    </location>
</feature>
<dbReference type="InterPro" id="IPR014729">
    <property type="entry name" value="Rossmann-like_a/b/a_fold"/>
</dbReference>
<evidence type="ECO:0000313" key="10">
    <source>
        <dbReference type="EMBL" id="HBU99532.1"/>
    </source>
</evidence>
<dbReference type="RefSeq" id="WP_276654112.1">
    <property type="nucleotide sequence ID" value="NZ_DOOG01000140.1"/>
</dbReference>
<dbReference type="AlphaFoldDB" id="A0A358HX03"/>
<dbReference type="FunFam" id="3.40.50.620:FF:000020">
    <property type="entry name" value="Valine--tRNA ligase, mitochondrial"/>
    <property type="match status" value="1"/>
</dbReference>
<accession>A0A358HX03</accession>
<keyword evidence="4" id="KW-0067">ATP-binding</keyword>
<name>A0A358HX03_9PROT</name>
<dbReference type="GO" id="GO:0006438">
    <property type="term" value="P:valyl-tRNA aminoacylation"/>
    <property type="evidence" value="ECO:0007669"/>
    <property type="project" value="InterPro"/>
</dbReference>
<sequence>MLEKTYSPADVEGRLYDKWEKSGAFASDSASKADPYVIMMPPPNVTGSLHMGHALTFTLQDILVRYNRMNGKDTLWQPGTDHAGIATQMVVERQLGEQNVTRHDLGREKFIEKVWEWKEQSGGTITNQLRRLGASPDWQRERFTMDEGLSAAVRKVFV</sequence>
<dbReference type="GO" id="GO:0005829">
    <property type="term" value="C:cytosol"/>
    <property type="evidence" value="ECO:0007669"/>
    <property type="project" value="TreeGrafter"/>
</dbReference>
<dbReference type="Gene3D" id="3.40.50.620">
    <property type="entry name" value="HUPs"/>
    <property type="match status" value="1"/>
</dbReference>
<keyword evidence="2 10" id="KW-0436">Ligase</keyword>
<dbReference type="Proteomes" id="UP000264753">
    <property type="component" value="Unassembled WGS sequence"/>
</dbReference>
<comment type="caution">
    <text evidence="10">The sequence shown here is derived from an EMBL/GenBank/DDBJ whole genome shotgun (WGS) entry which is preliminary data.</text>
</comment>
<dbReference type="Pfam" id="PF00133">
    <property type="entry name" value="tRNA-synt_1"/>
    <property type="match status" value="1"/>
</dbReference>
<dbReference type="PROSITE" id="PS00178">
    <property type="entry name" value="AA_TRNA_LIGASE_I"/>
    <property type="match status" value="1"/>
</dbReference>
<dbReference type="SUPFAM" id="SSF52374">
    <property type="entry name" value="Nucleotidylyl transferase"/>
    <property type="match status" value="1"/>
</dbReference>
<proteinExistence type="predicted"/>
<feature type="domain" description="Aminoacyl-tRNA synthetase class Ia" evidence="9">
    <location>
        <begin position="15"/>
        <end position="158"/>
    </location>
</feature>
<evidence type="ECO:0000256" key="8">
    <source>
        <dbReference type="ARBA" id="ARBA00047552"/>
    </source>
</evidence>
<evidence type="ECO:0000256" key="4">
    <source>
        <dbReference type="ARBA" id="ARBA00022840"/>
    </source>
</evidence>
<organism evidence="10 11">
    <name type="scientific">Thalassospira lucentensis</name>
    <dbReference type="NCBI Taxonomy" id="168935"/>
    <lineage>
        <taxon>Bacteria</taxon>
        <taxon>Pseudomonadati</taxon>
        <taxon>Pseudomonadota</taxon>
        <taxon>Alphaproteobacteria</taxon>
        <taxon>Rhodospirillales</taxon>
        <taxon>Thalassospiraceae</taxon>
        <taxon>Thalassospira</taxon>
    </lineage>
</organism>
<reference evidence="10 11" key="1">
    <citation type="journal article" date="2018" name="Nat. Biotechnol.">
        <title>A standardized bacterial taxonomy based on genome phylogeny substantially revises the tree of life.</title>
        <authorList>
            <person name="Parks D.H."/>
            <person name="Chuvochina M."/>
            <person name="Waite D.W."/>
            <person name="Rinke C."/>
            <person name="Skarshewski A."/>
            <person name="Chaumeil P.A."/>
            <person name="Hugenholtz P."/>
        </authorList>
    </citation>
    <scope>NUCLEOTIDE SEQUENCE [LARGE SCALE GENOMIC DNA]</scope>
    <source>
        <strain evidence="10">UBA8707</strain>
    </source>
</reference>
<dbReference type="InterPro" id="IPR002300">
    <property type="entry name" value="aa-tRNA-synth_Ia"/>
</dbReference>
<evidence type="ECO:0000313" key="11">
    <source>
        <dbReference type="Proteomes" id="UP000264753"/>
    </source>
</evidence>
<evidence type="ECO:0000256" key="1">
    <source>
        <dbReference type="ARBA" id="ARBA00013169"/>
    </source>
</evidence>
<evidence type="ECO:0000256" key="3">
    <source>
        <dbReference type="ARBA" id="ARBA00022741"/>
    </source>
</evidence>
<dbReference type="GO" id="GO:0005524">
    <property type="term" value="F:ATP binding"/>
    <property type="evidence" value="ECO:0007669"/>
    <property type="project" value="UniProtKB-KW"/>
</dbReference>
<dbReference type="InterPro" id="IPR001412">
    <property type="entry name" value="aa-tRNA-synth_I_CS"/>
</dbReference>
<comment type="catalytic activity">
    <reaction evidence="8">
        <text>tRNA(Val) + L-valine + ATP = L-valyl-tRNA(Val) + AMP + diphosphate</text>
        <dbReference type="Rhea" id="RHEA:10704"/>
        <dbReference type="Rhea" id="RHEA-COMP:9672"/>
        <dbReference type="Rhea" id="RHEA-COMP:9708"/>
        <dbReference type="ChEBI" id="CHEBI:30616"/>
        <dbReference type="ChEBI" id="CHEBI:33019"/>
        <dbReference type="ChEBI" id="CHEBI:57762"/>
        <dbReference type="ChEBI" id="CHEBI:78442"/>
        <dbReference type="ChEBI" id="CHEBI:78537"/>
        <dbReference type="ChEBI" id="CHEBI:456215"/>
        <dbReference type="EC" id="6.1.1.9"/>
    </reaction>
</comment>
<gene>
    <name evidence="10" type="ORF">DEF21_16740</name>
</gene>
<evidence type="ECO:0000256" key="5">
    <source>
        <dbReference type="ARBA" id="ARBA00022917"/>
    </source>
</evidence>
<dbReference type="PANTHER" id="PTHR11946">
    <property type="entry name" value="VALYL-TRNA SYNTHETASES"/>
    <property type="match status" value="1"/>
</dbReference>
<keyword evidence="5" id="KW-0648">Protein biosynthesis</keyword>
<evidence type="ECO:0000259" key="9">
    <source>
        <dbReference type="Pfam" id="PF00133"/>
    </source>
</evidence>
<dbReference type="EC" id="6.1.1.9" evidence="1"/>
<evidence type="ECO:0000256" key="2">
    <source>
        <dbReference type="ARBA" id="ARBA00022598"/>
    </source>
</evidence>
<dbReference type="EMBL" id="DOOG01000140">
    <property type="protein sequence ID" value="HBU99532.1"/>
    <property type="molecule type" value="Genomic_DNA"/>
</dbReference>
<keyword evidence="3" id="KW-0547">Nucleotide-binding</keyword>
<dbReference type="InterPro" id="IPR002303">
    <property type="entry name" value="Valyl-tRNA_ligase"/>
</dbReference>
<keyword evidence="6" id="KW-0030">Aminoacyl-tRNA synthetase</keyword>
<dbReference type="GO" id="GO:0004832">
    <property type="term" value="F:valine-tRNA ligase activity"/>
    <property type="evidence" value="ECO:0007669"/>
    <property type="project" value="UniProtKB-EC"/>
</dbReference>
<dbReference type="PANTHER" id="PTHR11946:SF93">
    <property type="entry name" value="VALINE--TRNA LIGASE, CHLOROPLASTIC_MITOCHONDRIAL 2"/>
    <property type="match status" value="1"/>
</dbReference>
<protein>
    <recommendedName>
        <fullName evidence="1">valine--tRNA ligase</fullName>
        <ecNumber evidence="1">6.1.1.9</ecNumber>
    </recommendedName>
    <alternativeName>
        <fullName evidence="7">Valyl-tRNA synthetase</fullName>
    </alternativeName>
</protein>
<evidence type="ECO:0000256" key="7">
    <source>
        <dbReference type="ARBA" id="ARBA00029936"/>
    </source>
</evidence>
<evidence type="ECO:0000256" key="6">
    <source>
        <dbReference type="ARBA" id="ARBA00023146"/>
    </source>
</evidence>